<keyword evidence="7" id="KW-0472">Membrane</keyword>
<feature type="transmembrane region" description="Helical" evidence="7">
    <location>
        <begin position="43"/>
        <end position="64"/>
    </location>
</feature>
<keyword evidence="3" id="KW-0479">Metal-binding</keyword>
<dbReference type="PANTHER" id="PTHR30176:SF3">
    <property type="entry name" value="FERREDOXIN-TYPE PROTEIN NAPH"/>
    <property type="match status" value="1"/>
</dbReference>
<evidence type="ECO:0000313" key="9">
    <source>
        <dbReference type="EMBL" id="RFZ76926.1"/>
    </source>
</evidence>
<dbReference type="Proteomes" id="UP000260680">
    <property type="component" value="Unassembled WGS sequence"/>
</dbReference>
<evidence type="ECO:0000256" key="3">
    <source>
        <dbReference type="ARBA" id="ARBA00022723"/>
    </source>
</evidence>
<keyword evidence="5" id="KW-0408">Iron</keyword>
<dbReference type="PROSITE" id="PS00198">
    <property type="entry name" value="4FE4S_FER_1"/>
    <property type="match status" value="2"/>
</dbReference>
<keyword evidence="2" id="KW-0004">4Fe-4S</keyword>
<dbReference type="EMBL" id="QOHO01000071">
    <property type="protein sequence ID" value="RFZ76926.1"/>
    <property type="molecule type" value="Genomic_DNA"/>
</dbReference>
<feature type="transmembrane region" description="Helical" evidence="7">
    <location>
        <begin position="123"/>
        <end position="142"/>
    </location>
</feature>
<keyword evidence="7" id="KW-0812">Transmembrane</keyword>
<keyword evidence="6" id="KW-0411">Iron-sulfur</keyword>
<dbReference type="Gene3D" id="3.30.70.20">
    <property type="match status" value="1"/>
</dbReference>
<name>A0A3E2N7G3_9FIRM</name>
<dbReference type="SUPFAM" id="SSF54862">
    <property type="entry name" value="4Fe-4S ferredoxins"/>
    <property type="match status" value="1"/>
</dbReference>
<dbReference type="PANTHER" id="PTHR30176">
    <property type="entry name" value="FERREDOXIN-TYPE PROTEIN NAPH"/>
    <property type="match status" value="1"/>
</dbReference>
<dbReference type="GO" id="GO:0005886">
    <property type="term" value="C:plasma membrane"/>
    <property type="evidence" value="ECO:0007669"/>
    <property type="project" value="TreeGrafter"/>
</dbReference>
<dbReference type="PROSITE" id="PS51379">
    <property type="entry name" value="4FE4S_FER_2"/>
    <property type="match status" value="2"/>
</dbReference>
<gene>
    <name evidence="9" type="ORF">DS742_20840</name>
</gene>
<organism evidence="9 10">
    <name type="scientific">Lacrimispora amygdalina</name>
    <dbReference type="NCBI Taxonomy" id="253257"/>
    <lineage>
        <taxon>Bacteria</taxon>
        <taxon>Bacillati</taxon>
        <taxon>Bacillota</taxon>
        <taxon>Clostridia</taxon>
        <taxon>Lachnospirales</taxon>
        <taxon>Lachnospiraceae</taxon>
        <taxon>Lacrimispora</taxon>
    </lineage>
</organism>
<comment type="caution">
    <text evidence="9">The sequence shown here is derived from an EMBL/GenBank/DDBJ whole genome shotgun (WGS) entry which is preliminary data.</text>
</comment>
<reference evidence="9 10" key="1">
    <citation type="submission" date="2018-07" db="EMBL/GenBank/DDBJ databases">
        <title>New species, Clostridium PI-S10-A1B.</title>
        <authorList>
            <person name="Krishna G."/>
            <person name="Summeta K."/>
            <person name="Shikha S."/>
            <person name="Prabhu P.B."/>
            <person name="Suresh K."/>
        </authorList>
    </citation>
    <scope>NUCLEOTIDE SEQUENCE [LARGE SCALE GENOMIC DNA]</scope>
    <source>
        <strain evidence="9 10">PI-S10-A1B</strain>
    </source>
</reference>
<accession>A0A3E2N7G3</accession>
<evidence type="ECO:0000256" key="6">
    <source>
        <dbReference type="ARBA" id="ARBA00023014"/>
    </source>
</evidence>
<feature type="domain" description="4Fe-4S ferredoxin-type" evidence="8">
    <location>
        <begin position="207"/>
        <end position="233"/>
    </location>
</feature>
<keyword evidence="1" id="KW-0813">Transport</keyword>
<keyword evidence="4" id="KW-0249">Electron transport</keyword>
<dbReference type="GO" id="GO:0051539">
    <property type="term" value="F:4 iron, 4 sulfur cluster binding"/>
    <property type="evidence" value="ECO:0007669"/>
    <property type="project" value="UniProtKB-KW"/>
</dbReference>
<dbReference type="GO" id="GO:0046872">
    <property type="term" value="F:metal ion binding"/>
    <property type="evidence" value="ECO:0007669"/>
    <property type="project" value="UniProtKB-KW"/>
</dbReference>
<feature type="domain" description="4Fe-4S ferredoxin-type" evidence="8">
    <location>
        <begin position="174"/>
        <end position="205"/>
    </location>
</feature>
<evidence type="ECO:0000313" key="10">
    <source>
        <dbReference type="Proteomes" id="UP000260680"/>
    </source>
</evidence>
<evidence type="ECO:0000256" key="4">
    <source>
        <dbReference type="ARBA" id="ARBA00022982"/>
    </source>
</evidence>
<dbReference type="Pfam" id="PF13237">
    <property type="entry name" value="Fer4_10"/>
    <property type="match status" value="1"/>
</dbReference>
<dbReference type="RefSeq" id="WP_117418892.1">
    <property type="nucleotide sequence ID" value="NZ_BRPJ01000030.1"/>
</dbReference>
<dbReference type="Pfam" id="PF12801">
    <property type="entry name" value="Fer4_5"/>
    <property type="match status" value="1"/>
</dbReference>
<protein>
    <submittedName>
        <fullName evidence="9">4Fe-4S binding protein</fullName>
    </submittedName>
</protein>
<evidence type="ECO:0000256" key="5">
    <source>
        <dbReference type="ARBA" id="ARBA00023004"/>
    </source>
</evidence>
<dbReference type="InterPro" id="IPR051684">
    <property type="entry name" value="Electron_Trans/Redox"/>
</dbReference>
<sequence length="236" mass="26925">MRQRVRKGLLIYSALMFPMTFFLLSPFVIVLSASQGVLNGSAMIFGLLLMFSVIGSRLFCGWLCPGGTVQDYISVANNRHWNSKFKNLAKYIIWLMWFSFIVFLWIHNWPIKANFLYFMDINIQYLIIYGIVMSIIYLFTLMTGRRGMCHSLCWMAPFMVIGETIADFLHIPRFRLKAKPDACVSCGKCSRICPMGLNIAEMVKSGRVDNTECINCLECVDGCPKKAIGFGICQKQ</sequence>
<evidence type="ECO:0000256" key="7">
    <source>
        <dbReference type="SAM" id="Phobius"/>
    </source>
</evidence>
<proteinExistence type="predicted"/>
<keyword evidence="7" id="KW-1133">Transmembrane helix</keyword>
<dbReference type="AlphaFoldDB" id="A0A3E2N7G3"/>
<evidence type="ECO:0000256" key="2">
    <source>
        <dbReference type="ARBA" id="ARBA00022485"/>
    </source>
</evidence>
<dbReference type="InterPro" id="IPR017900">
    <property type="entry name" value="4Fe4S_Fe_S_CS"/>
</dbReference>
<feature type="transmembrane region" description="Helical" evidence="7">
    <location>
        <begin position="91"/>
        <end position="111"/>
    </location>
</feature>
<evidence type="ECO:0000256" key="1">
    <source>
        <dbReference type="ARBA" id="ARBA00022448"/>
    </source>
</evidence>
<dbReference type="OrthoDB" id="9806398at2"/>
<evidence type="ECO:0000259" key="8">
    <source>
        <dbReference type="PROSITE" id="PS51379"/>
    </source>
</evidence>
<feature type="transmembrane region" description="Helical" evidence="7">
    <location>
        <begin position="9"/>
        <end position="31"/>
    </location>
</feature>
<dbReference type="InterPro" id="IPR017896">
    <property type="entry name" value="4Fe4S_Fe-S-bd"/>
</dbReference>